<dbReference type="Proteomes" id="UP000286576">
    <property type="component" value="Unassembled WGS sequence"/>
</dbReference>
<organism evidence="1 2">
    <name type="scientific">Aurantiacibacter zhengii</name>
    <dbReference type="NCBI Taxonomy" id="2307003"/>
    <lineage>
        <taxon>Bacteria</taxon>
        <taxon>Pseudomonadati</taxon>
        <taxon>Pseudomonadota</taxon>
        <taxon>Alphaproteobacteria</taxon>
        <taxon>Sphingomonadales</taxon>
        <taxon>Erythrobacteraceae</taxon>
        <taxon>Aurantiacibacter</taxon>
    </lineage>
</organism>
<dbReference type="AlphaFoldDB" id="A0A418NPF6"/>
<reference evidence="1 2" key="1">
    <citation type="submission" date="2018-08" db="EMBL/GenBank/DDBJ databases">
        <title>Erythrobacter zhengii sp.nov., a bacterium isolated from deep-sea sediment.</title>
        <authorList>
            <person name="Fang C."/>
            <person name="Wu Y.-H."/>
            <person name="Sun C."/>
            <person name="Wang H."/>
            <person name="Cheng H."/>
            <person name="Meng F.-X."/>
            <person name="Wang C.-S."/>
            <person name="Xu X.-W."/>
        </authorList>
    </citation>
    <scope>NUCLEOTIDE SEQUENCE [LARGE SCALE GENOMIC DNA]</scope>
    <source>
        <strain evidence="1 2">V18</strain>
    </source>
</reference>
<evidence type="ECO:0000313" key="2">
    <source>
        <dbReference type="Proteomes" id="UP000286576"/>
    </source>
</evidence>
<comment type="caution">
    <text evidence="1">The sequence shown here is derived from an EMBL/GenBank/DDBJ whole genome shotgun (WGS) entry which is preliminary data.</text>
</comment>
<proteinExistence type="predicted"/>
<dbReference type="OrthoDB" id="7507791at2"/>
<evidence type="ECO:0000313" key="1">
    <source>
        <dbReference type="EMBL" id="RIV84222.1"/>
    </source>
</evidence>
<sequence>MIVEAIRCWEAAKKSGLARQPRLYQTLADYRLEILAPAFDSLMTIFEAAMKRPIIVGTDCYPSADESVLIGMLAEPGNAENHVCRSEEELALLVCALRSIRLMIDCTVTVAPDDHRYEN</sequence>
<dbReference type="EMBL" id="QXFL01000007">
    <property type="protein sequence ID" value="RIV84222.1"/>
    <property type="molecule type" value="Genomic_DNA"/>
</dbReference>
<accession>A0A418NPF6</accession>
<name>A0A418NPF6_9SPHN</name>
<gene>
    <name evidence="1" type="ORF">D2V07_14520</name>
</gene>
<protein>
    <submittedName>
        <fullName evidence="1">Uncharacterized protein</fullName>
    </submittedName>
</protein>
<dbReference type="RefSeq" id="WP_119587675.1">
    <property type="nucleotide sequence ID" value="NZ_CAWODQ010000027.1"/>
</dbReference>
<keyword evidence="2" id="KW-1185">Reference proteome</keyword>